<dbReference type="Gene3D" id="1.10.439.10">
    <property type="entry name" value="Penicillin Amidohydrolase, domain 1"/>
    <property type="match status" value="1"/>
</dbReference>
<dbReference type="GO" id="GO:0046872">
    <property type="term" value="F:metal ion binding"/>
    <property type="evidence" value="ECO:0007669"/>
    <property type="project" value="UniProtKB-KW"/>
</dbReference>
<dbReference type="Gene3D" id="1.10.1400.10">
    <property type="match status" value="1"/>
</dbReference>
<dbReference type="GO" id="GO:0017000">
    <property type="term" value="P:antibiotic biosynthetic process"/>
    <property type="evidence" value="ECO:0007669"/>
    <property type="project" value="InterPro"/>
</dbReference>
<evidence type="ECO:0000313" key="9">
    <source>
        <dbReference type="Proteomes" id="UP000009236"/>
    </source>
</evidence>
<dbReference type="AlphaFoldDB" id="F6FSS8"/>
<dbReference type="InterPro" id="IPR043146">
    <property type="entry name" value="Penicillin_amidase_N_B-knob"/>
</dbReference>
<feature type="binding site" evidence="5">
    <location>
        <position position="575"/>
    </location>
    <ligand>
        <name>Ca(2+)</name>
        <dbReference type="ChEBI" id="CHEBI:29108"/>
    </ligand>
</feature>
<evidence type="ECO:0000256" key="7">
    <source>
        <dbReference type="SAM" id="Phobius"/>
    </source>
</evidence>
<evidence type="ECO:0000256" key="2">
    <source>
        <dbReference type="ARBA" id="ARBA00022801"/>
    </source>
</evidence>
<dbReference type="eggNOG" id="COG2366">
    <property type="taxonomic scope" value="Bacteria"/>
</dbReference>
<feature type="region of interest" description="Disordered" evidence="6">
    <location>
        <begin position="1"/>
        <end position="40"/>
    </location>
</feature>
<proteinExistence type="inferred from homology"/>
<dbReference type="KEGG" id="iva:Isova_2533"/>
<keyword evidence="7" id="KW-1133">Transmembrane helix</keyword>
<protein>
    <submittedName>
        <fullName evidence="8">Peptidase S45 penicillin amidase</fullName>
    </submittedName>
</protein>
<keyword evidence="5" id="KW-0479">Metal-binding</keyword>
<dbReference type="PANTHER" id="PTHR34218">
    <property type="entry name" value="PEPTIDASE S45 PENICILLIN AMIDASE"/>
    <property type="match status" value="1"/>
</dbReference>
<feature type="active site" description="Nucleophile" evidence="4">
    <location>
        <position position="350"/>
    </location>
</feature>
<dbReference type="EMBL" id="CP002810">
    <property type="protein sequence ID" value="AEG45240.1"/>
    <property type="molecule type" value="Genomic_DNA"/>
</dbReference>
<dbReference type="InterPro" id="IPR014395">
    <property type="entry name" value="Pen/GL7ACA/AHL_acylase"/>
</dbReference>
<dbReference type="SUPFAM" id="SSF56235">
    <property type="entry name" value="N-terminal nucleophile aminohydrolases (Ntn hydrolases)"/>
    <property type="match status" value="1"/>
</dbReference>
<keyword evidence="2" id="KW-0378">Hydrolase</keyword>
<dbReference type="PIRSF" id="PIRSF001227">
    <property type="entry name" value="Pen_acylase"/>
    <property type="match status" value="1"/>
</dbReference>
<dbReference type="InterPro" id="IPR043147">
    <property type="entry name" value="Penicillin_amidase_A-knob"/>
</dbReference>
<organism evidence="9">
    <name type="scientific">Isoptericola variabilis (strain 225)</name>
    <dbReference type="NCBI Taxonomy" id="743718"/>
    <lineage>
        <taxon>Bacteria</taxon>
        <taxon>Bacillati</taxon>
        <taxon>Actinomycetota</taxon>
        <taxon>Actinomycetes</taxon>
        <taxon>Micrococcales</taxon>
        <taxon>Promicromonosporaceae</taxon>
        <taxon>Isoptericola</taxon>
    </lineage>
</organism>
<keyword evidence="3" id="KW-0865">Zymogen</keyword>
<evidence type="ECO:0000256" key="3">
    <source>
        <dbReference type="ARBA" id="ARBA00023145"/>
    </source>
</evidence>
<feature type="binding site" evidence="5">
    <location>
        <position position="431"/>
    </location>
    <ligand>
        <name>Ca(2+)</name>
        <dbReference type="ChEBI" id="CHEBI:29108"/>
    </ligand>
</feature>
<dbReference type="InterPro" id="IPR023343">
    <property type="entry name" value="Penicillin_amidase_dom1"/>
</dbReference>
<evidence type="ECO:0000313" key="8">
    <source>
        <dbReference type="EMBL" id="AEG45240.1"/>
    </source>
</evidence>
<dbReference type="InterPro" id="IPR002692">
    <property type="entry name" value="S45"/>
</dbReference>
<keyword evidence="7" id="KW-0472">Membrane</keyword>
<evidence type="ECO:0000256" key="4">
    <source>
        <dbReference type="PIRSR" id="PIRSR001227-1"/>
    </source>
</evidence>
<feature type="binding site" evidence="5">
    <location>
        <position position="428"/>
    </location>
    <ligand>
        <name>Ca(2+)</name>
        <dbReference type="ChEBI" id="CHEBI:29108"/>
    </ligand>
</feature>
<dbReference type="Gene3D" id="2.30.120.10">
    <property type="match status" value="1"/>
</dbReference>
<dbReference type="GO" id="GO:0016811">
    <property type="term" value="F:hydrolase activity, acting on carbon-nitrogen (but not peptide) bonds, in linear amides"/>
    <property type="evidence" value="ECO:0007669"/>
    <property type="project" value="InterPro"/>
</dbReference>
<accession>F6FSS8</accession>
<gene>
    <name evidence="8" type="ordered locus">Isova_2533</name>
</gene>
<evidence type="ECO:0000256" key="5">
    <source>
        <dbReference type="PIRSR" id="PIRSR001227-2"/>
    </source>
</evidence>
<dbReference type="Gene3D" id="3.60.20.10">
    <property type="entry name" value="Glutamine Phosphoribosylpyrophosphate, subunit 1, domain 1"/>
    <property type="match status" value="1"/>
</dbReference>
<dbReference type="HOGENOM" id="CLU_011790_0_1_11"/>
<keyword evidence="5" id="KW-0106">Calcium</keyword>
<evidence type="ECO:0000256" key="6">
    <source>
        <dbReference type="SAM" id="MobiDB-lite"/>
    </source>
</evidence>
<name>F6FSS8_ISOV2</name>
<keyword evidence="9" id="KW-1185">Reference proteome</keyword>
<dbReference type="MEROPS" id="S45.003"/>
<feature type="binding site" evidence="5">
    <location>
        <position position="263"/>
    </location>
    <ligand>
        <name>Ca(2+)</name>
        <dbReference type="ChEBI" id="CHEBI:29108"/>
    </ligand>
</feature>
<dbReference type="CDD" id="cd03747">
    <property type="entry name" value="Ntn_PGA_like"/>
    <property type="match status" value="1"/>
</dbReference>
<dbReference type="Proteomes" id="UP000009236">
    <property type="component" value="Chromosome"/>
</dbReference>
<dbReference type="STRING" id="743718.Isova_2533"/>
<dbReference type="PANTHER" id="PTHR34218:SF4">
    <property type="entry name" value="ACYL-HOMOSERINE LACTONE ACYLASE QUIP"/>
    <property type="match status" value="1"/>
</dbReference>
<comment type="cofactor">
    <cofactor evidence="5">
        <name>Ca(2+)</name>
        <dbReference type="ChEBI" id="CHEBI:29108"/>
    </cofactor>
    <text evidence="5">Binds 1 Ca(2+) ion per dimer.</text>
</comment>
<dbReference type="Pfam" id="PF01804">
    <property type="entry name" value="Penicil_amidase"/>
    <property type="match status" value="1"/>
</dbReference>
<reference evidence="8 9" key="1">
    <citation type="submission" date="2011-05" db="EMBL/GenBank/DDBJ databases">
        <title>Complete sequence of Isoptericola variabilis 225.</title>
        <authorList>
            <consortium name="US DOE Joint Genome Institute"/>
            <person name="Lucas S."/>
            <person name="Han J."/>
            <person name="Lapidus A."/>
            <person name="Cheng J.-F."/>
            <person name="Goodwin L."/>
            <person name="Pitluck S."/>
            <person name="Peters L."/>
            <person name="Mikhailova N."/>
            <person name="Zeytun A."/>
            <person name="Han C."/>
            <person name="Tapia R."/>
            <person name="Land M."/>
            <person name="Hauser L."/>
            <person name="Kyrpides N."/>
            <person name="Ivanova N."/>
            <person name="Pagani I."/>
            <person name="Siebers A."/>
            <person name="Allgaier M."/>
            <person name="Thelen M."/>
            <person name="Hugenholtz P."/>
            <person name="Gladden J."/>
            <person name="Woyke T."/>
        </authorList>
    </citation>
    <scope>NUCLEOTIDE SEQUENCE [LARGE SCALE GENOMIC DNA]</scope>
    <source>
        <strain evidence="9">225</strain>
    </source>
</reference>
<sequence length="921" mass="99748">MLSSDEQVGSPVGDRAGRVPGRPAWHSATVSANHTPDGSLACVSATTTAEVPDVDDAPAPPRRGMSRLRRLVVGIAVVVALALVATTVFGVVTVRRPLPTWDGELSVPGLEGEVEVVRDAQGVPHVYAGSAHDLFAAQGYLHAQDRFFEMDYRRHVTAGRLAELVGDVPEAIEADMVIRTLGWRRVAEQEWHLLAPETRAYLQAYAEGVNAYVDSRDPEELALEYTVLGLTVDLAEPEPWDPIDSLAWLKAMAWDMRSNYQVELERALAYSTLEDVALVEELFPPYSDAGNEPILANADRTDAAAGSGGRTAAQVSPEYAAPAVGGALDAARRALDAVPVLVGRGEGTGSNSWVVSGEHTASGAPILANDPHLTLGAPSIWSQVGLHCATVDDSCPFDVAGFSFAGFPGVVIGHNDRLAWGLTNMYADVTDFFVERVRDDTWLADRSAERWEPMDVRTETIRVAGGRPIDIEVRSTAHGPIVSGVLDLDDVVDSPTEAGTAFGEYAVSLGWTALEPGRTADAVFAMNLAQDADDVRAAAELFEVPNQNIVFATTDGHIGYQAPGRVPIRADVDGPVPSDGTWPRPGWDPRYDWQGYVDPDDMPRALDPASGYVVAANQAVLSPESEPFLGRDFDYGYRAERIRTLLDEQIATGRPFTVADMNRIQNDEWSPFAEVLLPVLLEVDVPNDYDAAGQELLADWDGRMDADSHAAAYFAAVWRNLLKDTFWDDLPESMRPSGNSRWLVVMQHLLERPEDPLWDDRSTLNVLESRDEILTQALVSARRDLTVELSKEPEDWSWGALHTLELAHPVLGGEDVPGLVRDYVNPRAVPMGGGSSIVNATGWDAGSGSFAVRTGPSMRMVVDLGDLDASTWVTVTGVSGHPASRHYSDQLEAWASGTTFAWPFSREAVGEAARTRATLVP</sequence>
<keyword evidence="7" id="KW-0812">Transmembrane</keyword>
<evidence type="ECO:0000256" key="1">
    <source>
        <dbReference type="ARBA" id="ARBA00006586"/>
    </source>
</evidence>
<dbReference type="InterPro" id="IPR029055">
    <property type="entry name" value="Ntn_hydrolases_N"/>
</dbReference>
<feature type="transmembrane region" description="Helical" evidence="7">
    <location>
        <begin position="71"/>
        <end position="92"/>
    </location>
</feature>
<comment type="similarity">
    <text evidence="1">Belongs to the peptidase S45 family.</text>
</comment>